<dbReference type="Proteomes" id="UP001218188">
    <property type="component" value="Unassembled WGS sequence"/>
</dbReference>
<reference evidence="1" key="1">
    <citation type="submission" date="2023-03" db="EMBL/GenBank/DDBJ databases">
        <title>Massive genome expansion in bonnet fungi (Mycena s.s.) driven by repeated elements and novel gene families across ecological guilds.</title>
        <authorList>
            <consortium name="Lawrence Berkeley National Laboratory"/>
            <person name="Harder C.B."/>
            <person name="Miyauchi S."/>
            <person name="Viragh M."/>
            <person name="Kuo A."/>
            <person name="Thoen E."/>
            <person name="Andreopoulos B."/>
            <person name="Lu D."/>
            <person name="Skrede I."/>
            <person name="Drula E."/>
            <person name="Henrissat B."/>
            <person name="Morin E."/>
            <person name="Kohler A."/>
            <person name="Barry K."/>
            <person name="LaButti K."/>
            <person name="Morin E."/>
            <person name="Salamov A."/>
            <person name="Lipzen A."/>
            <person name="Mereny Z."/>
            <person name="Hegedus B."/>
            <person name="Baldrian P."/>
            <person name="Stursova M."/>
            <person name="Weitz H."/>
            <person name="Taylor A."/>
            <person name="Grigoriev I.V."/>
            <person name="Nagy L.G."/>
            <person name="Martin F."/>
            <person name="Kauserud H."/>
        </authorList>
    </citation>
    <scope>NUCLEOTIDE SEQUENCE</scope>
    <source>
        <strain evidence="1">CBHHK200</strain>
    </source>
</reference>
<organism evidence="1 2">
    <name type="scientific">Mycena alexandri</name>
    <dbReference type="NCBI Taxonomy" id="1745969"/>
    <lineage>
        <taxon>Eukaryota</taxon>
        <taxon>Fungi</taxon>
        <taxon>Dikarya</taxon>
        <taxon>Basidiomycota</taxon>
        <taxon>Agaricomycotina</taxon>
        <taxon>Agaricomycetes</taxon>
        <taxon>Agaricomycetidae</taxon>
        <taxon>Agaricales</taxon>
        <taxon>Marasmiineae</taxon>
        <taxon>Mycenaceae</taxon>
        <taxon>Mycena</taxon>
    </lineage>
</organism>
<evidence type="ECO:0000313" key="1">
    <source>
        <dbReference type="EMBL" id="KAJ7016759.1"/>
    </source>
</evidence>
<keyword evidence="2" id="KW-1185">Reference proteome</keyword>
<dbReference type="EMBL" id="JARJCM010000465">
    <property type="protein sequence ID" value="KAJ7016759.1"/>
    <property type="molecule type" value="Genomic_DNA"/>
</dbReference>
<protein>
    <submittedName>
        <fullName evidence="1">Uncharacterized protein</fullName>
    </submittedName>
</protein>
<name>A0AAD6RWP6_9AGAR</name>
<comment type="caution">
    <text evidence="1">The sequence shown here is derived from an EMBL/GenBank/DDBJ whole genome shotgun (WGS) entry which is preliminary data.</text>
</comment>
<proteinExistence type="predicted"/>
<sequence>MVEEFSAYDYKFHKKPSDAAAASLCRHLISLRDLAISAPQERGMQFMLDLQIPPQNRHPAARQVPSTLTADPLPTRHSYPCSLIPHCSRVATGFPSVDGHSHRCPRNVPCHEDNSALPLSSPRSFQHPLARGLLQPSGSRAQRGLGVSKARASTRPVHPVFLLVFSISSLRLGRPRGSSSLNLFKALRSTTSQNPCRQTRCMILHSRFGRSERTWLSVAGPFAISVVPTSSSPAHPVQEWSS</sequence>
<gene>
    <name evidence="1" type="ORF">C8F04DRAFT_496398</name>
</gene>
<dbReference type="AlphaFoldDB" id="A0AAD6RWP6"/>
<accession>A0AAD6RWP6</accession>
<evidence type="ECO:0000313" key="2">
    <source>
        <dbReference type="Proteomes" id="UP001218188"/>
    </source>
</evidence>